<evidence type="ECO:0000313" key="5">
    <source>
        <dbReference type="Proteomes" id="UP000177383"/>
    </source>
</evidence>
<keyword evidence="2" id="KW-0560">Oxidoreductase</keyword>
<comment type="similarity">
    <text evidence="1 3">Belongs to the short-chain dehydrogenases/reductases (SDR) family.</text>
</comment>
<name>A0A1F5ZQW0_9BACT</name>
<dbReference type="SUPFAM" id="SSF51735">
    <property type="entry name" value="NAD(P)-binding Rossmann-fold domains"/>
    <property type="match status" value="1"/>
</dbReference>
<dbReference type="PRINTS" id="PR00081">
    <property type="entry name" value="GDHRDH"/>
</dbReference>
<evidence type="ECO:0008006" key="6">
    <source>
        <dbReference type="Google" id="ProtNLM"/>
    </source>
</evidence>
<comment type="caution">
    <text evidence="4">The sequence shown here is derived from an EMBL/GenBank/DDBJ whole genome shotgun (WGS) entry which is preliminary data.</text>
</comment>
<dbReference type="PRINTS" id="PR00080">
    <property type="entry name" value="SDRFAMILY"/>
</dbReference>
<evidence type="ECO:0000256" key="3">
    <source>
        <dbReference type="RuleBase" id="RU000363"/>
    </source>
</evidence>
<dbReference type="EMBL" id="MFJE01000011">
    <property type="protein sequence ID" value="OGG14828.1"/>
    <property type="molecule type" value="Genomic_DNA"/>
</dbReference>
<dbReference type="PANTHER" id="PTHR43976">
    <property type="entry name" value="SHORT CHAIN DEHYDROGENASE"/>
    <property type="match status" value="1"/>
</dbReference>
<evidence type="ECO:0000313" key="4">
    <source>
        <dbReference type="EMBL" id="OGG14828.1"/>
    </source>
</evidence>
<dbReference type="InterPro" id="IPR051911">
    <property type="entry name" value="SDR_oxidoreductase"/>
</dbReference>
<dbReference type="InterPro" id="IPR036291">
    <property type="entry name" value="NAD(P)-bd_dom_sf"/>
</dbReference>
<dbReference type="Pfam" id="PF00106">
    <property type="entry name" value="adh_short"/>
    <property type="match status" value="1"/>
</dbReference>
<dbReference type="AlphaFoldDB" id="A0A1F5ZQW0"/>
<organism evidence="4 5">
    <name type="scientific">Candidatus Gottesmanbacteria bacterium RIFCSPHIGHO2_01_FULL_39_10</name>
    <dbReference type="NCBI Taxonomy" id="1798375"/>
    <lineage>
        <taxon>Bacteria</taxon>
        <taxon>Candidatus Gottesmaniibacteriota</taxon>
    </lineage>
</organism>
<gene>
    <name evidence="4" type="ORF">A2773_07040</name>
</gene>
<dbReference type="Gene3D" id="3.40.50.720">
    <property type="entry name" value="NAD(P)-binding Rossmann-like Domain"/>
    <property type="match status" value="1"/>
</dbReference>
<evidence type="ECO:0000256" key="1">
    <source>
        <dbReference type="ARBA" id="ARBA00006484"/>
    </source>
</evidence>
<dbReference type="PANTHER" id="PTHR43976:SF16">
    <property type="entry name" value="SHORT-CHAIN DEHYDROGENASE_REDUCTASE FAMILY PROTEIN"/>
    <property type="match status" value="1"/>
</dbReference>
<sequence>MNIESGQKIALITGAASRNGFGHATVERFLKDKSYKVYAADKEKIGVDTFSDSGGLNIVHLDIRNSQEIEDVVERIIGASGKINVLVNNAGVMSSGLPHTYIDGNGTLTDELVEIYETNLAGPVILMKRVLENMRKAGGGTIVNVTSMIFHARSPFRSAYSDYKAIFDAASERIAREEEKNNIRVFSVRPGNHKTAIDRGRWTSLSDNRDVQAAQRLYNWWRGIVGGDPSRVGEVIYNIAEGKIHKSPVLVGRDAEIVTFLDEKFPQQWPVIFKVGHDLAIAGIKEGLSIMNRQGTIYKRK</sequence>
<accession>A0A1F5ZQW0</accession>
<protein>
    <recommendedName>
        <fullName evidence="6">Short-chain dehydrogenase</fullName>
    </recommendedName>
</protein>
<evidence type="ECO:0000256" key="2">
    <source>
        <dbReference type="ARBA" id="ARBA00023002"/>
    </source>
</evidence>
<dbReference type="GO" id="GO:0016491">
    <property type="term" value="F:oxidoreductase activity"/>
    <property type="evidence" value="ECO:0007669"/>
    <property type="project" value="UniProtKB-KW"/>
</dbReference>
<dbReference type="Proteomes" id="UP000177383">
    <property type="component" value="Unassembled WGS sequence"/>
</dbReference>
<dbReference type="InterPro" id="IPR002347">
    <property type="entry name" value="SDR_fam"/>
</dbReference>
<reference evidence="4 5" key="1">
    <citation type="journal article" date="2016" name="Nat. Commun.">
        <title>Thousands of microbial genomes shed light on interconnected biogeochemical processes in an aquifer system.</title>
        <authorList>
            <person name="Anantharaman K."/>
            <person name="Brown C.T."/>
            <person name="Hug L.A."/>
            <person name="Sharon I."/>
            <person name="Castelle C.J."/>
            <person name="Probst A.J."/>
            <person name="Thomas B.C."/>
            <person name="Singh A."/>
            <person name="Wilkins M.J."/>
            <person name="Karaoz U."/>
            <person name="Brodie E.L."/>
            <person name="Williams K.H."/>
            <person name="Hubbard S.S."/>
            <person name="Banfield J.F."/>
        </authorList>
    </citation>
    <scope>NUCLEOTIDE SEQUENCE [LARGE SCALE GENOMIC DNA]</scope>
</reference>
<dbReference type="STRING" id="1798375.A2773_07040"/>
<proteinExistence type="inferred from homology"/>